<feature type="compositionally biased region" description="Low complexity" evidence="1">
    <location>
        <begin position="417"/>
        <end position="443"/>
    </location>
</feature>
<keyword evidence="2" id="KW-0812">Transmembrane</keyword>
<sequence>MSTDRPVPGDTGPGAARHRPERDRGTEASVTATITGLPDRYRPLDQVGVEESTDTGVIHCWRARDRVLNRDVAIRVHVPGGPAARAWIARALTAGGLATPALAMVYDASEGSGGEGGVAYVVNEWIEGQTLAERLADGPMDERQARTVLRRLAEGVAEAHRVGLAVGGLGPETVVLRPNGLVGLRAVPAATGSVQEDIAALGALLEYCLTGRRTGVTGPDGVPSPPPVIPQPDLAALVRRARSTEPGAGLASAAAMAALLAERPRGGGHASVPVRDRDESDSGWLRRLREHRDAGGEAEGETPAADRTLVPPSASPAPGAEERPHRLDPAVLPPVPPGRGASATSADDGGVLGADDDAVFAGTADDDADDRPARSRRLLVVVLPLVALAVVVLLAWWVGTNLLSVADSVDRAPAPRPSASSSAPAEDSAAPAADPGAPLAVASSRVFDPFGDGEPENDDDVPLATDGDPATAWSTLSYRSSPDFGNLKPGVGLVLDLGSAQPVGGVTVTTTTPGITVEVRTGESADGDLDSFPVAAAGTVDGTAEFALEEPVTTQYVLVWVTGLVPAEDGFAGAVAEVAVTPAG</sequence>
<keyword evidence="2" id="KW-1133">Transmembrane helix</keyword>
<dbReference type="Gene3D" id="1.10.510.10">
    <property type="entry name" value="Transferase(Phosphotransferase) domain 1"/>
    <property type="match status" value="1"/>
</dbReference>
<dbReference type="InterPro" id="IPR011009">
    <property type="entry name" value="Kinase-like_dom_sf"/>
</dbReference>
<feature type="region of interest" description="Disordered" evidence="1">
    <location>
        <begin position="292"/>
        <end position="354"/>
    </location>
</feature>
<organism evidence="3 4">
    <name type="scientific">Geodermatophilus saharensis</name>
    <dbReference type="NCBI Taxonomy" id="1137994"/>
    <lineage>
        <taxon>Bacteria</taxon>
        <taxon>Bacillati</taxon>
        <taxon>Actinomycetota</taxon>
        <taxon>Actinomycetes</taxon>
        <taxon>Geodermatophilales</taxon>
        <taxon>Geodermatophilaceae</taxon>
        <taxon>Geodermatophilus</taxon>
    </lineage>
</organism>
<evidence type="ECO:0008006" key="5">
    <source>
        <dbReference type="Google" id="ProtNLM"/>
    </source>
</evidence>
<dbReference type="InterPro" id="IPR008979">
    <property type="entry name" value="Galactose-bd-like_sf"/>
</dbReference>
<dbReference type="SUPFAM" id="SSF49785">
    <property type="entry name" value="Galactose-binding domain-like"/>
    <property type="match status" value="1"/>
</dbReference>
<evidence type="ECO:0000256" key="2">
    <source>
        <dbReference type="SAM" id="Phobius"/>
    </source>
</evidence>
<evidence type="ECO:0000256" key="1">
    <source>
        <dbReference type="SAM" id="MobiDB-lite"/>
    </source>
</evidence>
<dbReference type="AlphaFoldDB" id="A0A239HDE0"/>
<keyword evidence="2" id="KW-0472">Membrane</keyword>
<evidence type="ECO:0000313" key="4">
    <source>
        <dbReference type="Proteomes" id="UP000198386"/>
    </source>
</evidence>
<reference evidence="4" key="1">
    <citation type="submission" date="2017-06" db="EMBL/GenBank/DDBJ databases">
        <authorList>
            <person name="Varghese N."/>
            <person name="Submissions S."/>
        </authorList>
    </citation>
    <scope>NUCLEOTIDE SEQUENCE [LARGE SCALE GENOMIC DNA]</scope>
    <source>
        <strain evidence="4">DSM 45423</strain>
    </source>
</reference>
<feature type="transmembrane region" description="Helical" evidence="2">
    <location>
        <begin position="378"/>
        <end position="398"/>
    </location>
</feature>
<feature type="compositionally biased region" description="Acidic residues" evidence="1">
    <location>
        <begin position="451"/>
        <end position="461"/>
    </location>
</feature>
<keyword evidence="4" id="KW-1185">Reference proteome</keyword>
<accession>A0A239HDE0</accession>
<dbReference type="Gene3D" id="2.60.120.260">
    <property type="entry name" value="Galactose-binding domain-like"/>
    <property type="match status" value="1"/>
</dbReference>
<proteinExistence type="predicted"/>
<feature type="region of interest" description="Disordered" evidence="1">
    <location>
        <begin position="265"/>
        <end position="284"/>
    </location>
</feature>
<gene>
    <name evidence="3" type="ORF">SAMN04488107_3820</name>
</gene>
<dbReference type="Proteomes" id="UP000198386">
    <property type="component" value="Unassembled WGS sequence"/>
</dbReference>
<name>A0A239HDE0_9ACTN</name>
<protein>
    <recommendedName>
        <fullName evidence="5">F5/8 type C domain-containing protein</fullName>
    </recommendedName>
</protein>
<dbReference type="Gene3D" id="3.30.200.20">
    <property type="entry name" value="Phosphorylase Kinase, domain 1"/>
    <property type="match status" value="1"/>
</dbReference>
<dbReference type="SUPFAM" id="SSF56112">
    <property type="entry name" value="Protein kinase-like (PK-like)"/>
    <property type="match status" value="1"/>
</dbReference>
<feature type="region of interest" description="Disordered" evidence="1">
    <location>
        <begin position="410"/>
        <end position="465"/>
    </location>
</feature>
<feature type="region of interest" description="Disordered" evidence="1">
    <location>
        <begin position="1"/>
        <end position="28"/>
    </location>
</feature>
<evidence type="ECO:0000313" key="3">
    <source>
        <dbReference type="EMBL" id="SNS79456.1"/>
    </source>
</evidence>
<dbReference type="EMBL" id="FZOH01000008">
    <property type="protein sequence ID" value="SNS79456.1"/>
    <property type="molecule type" value="Genomic_DNA"/>
</dbReference>